<dbReference type="RefSeq" id="WP_125274645.1">
    <property type="nucleotide sequence ID" value="NZ_RHXE01000040.1"/>
</dbReference>
<name>A0A427UL45_ACIJO</name>
<gene>
    <name evidence="1" type="ORF">EGT73_14135</name>
</gene>
<dbReference type="EMBL" id="RHXE01000040">
    <property type="protein sequence ID" value="RSE21267.1"/>
    <property type="molecule type" value="Genomic_DNA"/>
</dbReference>
<dbReference type="InterPro" id="IPR021508">
    <property type="entry name" value="Gp17-like"/>
</dbReference>
<accession>A0A427UL45</accession>
<reference evidence="1 2" key="1">
    <citation type="submission" date="2018-10" db="EMBL/GenBank/DDBJ databases">
        <title>Transmission dynamics of multidrug resistant bacteria on intensive care unit surfaces.</title>
        <authorList>
            <person name="D'Souza A.W."/>
            <person name="Potter R.F."/>
            <person name="Wallace M."/>
            <person name="Shupe A."/>
            <person name="Patel S."/>
            <person name="Sun S."/>
            <person name="Gul D."/>
            <person name="Kwon J.H."/>
            <person name="Andleeb S."/>
            <person name="Burnham C.-A.D."/>
            <person name="Dantas G."/>
        </authorList>
    </citation>
    <scope>NUCLEOTIDE SEQUENCE [LARGE SCALE GENOMIC DNA]</scope>
    <source>
        <strain evidence="1 2">AJ_385</strain>
    </source>
</reference>
<dbReference type="Pfam" id="PF11367">
    <property type="entry name" value="Tail_completion_gp17"/>
    <property type="match status" value="1"/>
</dbReference>
<protein>
    <submittedName>
        <fullName evidence="1">DUF3168 domain-containing protein</fullName>
    </submittedName>
</protein>
<sequence>MLIIPLYDLCAVDTELATLLSDGVGLKVGEFDAINTNSAPYVCWQIINADPEQYLSGVSDMDALYVQIDIYAKDKGTTRKIAKLVRKVIEENCSIEDFTGCELEPEVNLYRIRIESRWLEEP</sequence>
<proteinExistence type="predicted"/>
<organism evidence="1 2">
    <name type="scientific">Acinetobacter johnsonii</name>
    <dbReference type="NCBI Taxonomy" id="40214"/>
    <lineage>
        <taxon>Bacteria</taxon>
        <taxon>Pseudomonadati</taxon>
        <taxon>Pseudomonadota</taxon>
        <taxon>Gammaproteobacteria</taxon>
        <taxon>Moraxellales</taxon>
        <taxon>Moraxellaceae</taxon>
        <taxon>Acinetobacter</taxon>
    </lineage>
</organism>
<dbReference type="Proteomes" id="UP000277537">
    <property type="component" value="Unassembled WGS sequence"/>
</dbReference>
<dbReference type="AlphaFoldDB" id="A0A427UL45"/>
<evidence type="ECO:0000313" key="2">
    <source>
        <dbReference type="Proteomes" id="UP000277537"/>
    </source>
</evidence>
<comment type="caution">
    <text evidence="1">The sequence shown here is derived from an EMBL/GenBank/DDBJ whole genome shotgun (WGS) entry which is preliminary data.</text>
</comment>
<evidence type="ECO:0000313" key="1">
    <source>
        <dbReference type="EMBL" id="RSE21267.1"/>
    </source>
</evidence>